<organism evidence="1 2">
    <name type="scientific">Kingdonia uniflora</name>
    <dbReference type="NCBI Taxonomy" id="39325"/>
    <lineage>
        <taxon>Eukaryota</taxon>
        <taxon>Viridiplantae</taxon>
        <taxon>Streptophyta</taxon>
        <taxon>Embryophyta</taxon>
        <taxon>Tracheophyta</taxon>
        <taxon>Spermatophyta</taxon>
        <taxon>Magnoliopsida</taxon>
        <taxon>Ranunculales</taxon>
        <taxon>Circaeasteraceae</taxon>
        <taxon>Kingdonia</taxon>
    </lineage>
</organism>
<sequence length="108" mass="12498">MEYSFGLLSTLFAYGFHNENNTCYRSSRVRNTSVIARKWTDMHSMIYTWRVSQELLRESTSFCFLVTSGISPREPSFFVYTAENPSKSFPQDIHIAQKSYISPGSDFV</sequence>
<evidence type="ECO:0000313" key="2">
    <source>
        <dbReference type="Proteomes" id="UP000541444"/>
    </source>
</evidence>
<dbReference type="Proteomes" id="UP000541444">
    <property type="component" value="Unassembled WGS sequence"/>
</dbReference>
<comment type="caution">
    <text evidence="1">The sequence shown here is derived from an EMBL/GenBank/DDBJ whole genome shotgun (WGS) entry which is preliminary data.</text>
</comment>
<protein>
    <submittedName>
        <fullName evidence="1">Uncharacterized protein</fullName>
    </submittedName>
</protein>
<proteinExistence type="predicted"/>
<accession>A0A7J7NCC6</accession>
<evidence type="ECO:0000313" key="1">
    <source>
        <dbReference type="EMBL" id="KAF6164704.1"/>
    </source>
</evidence>
<dbReference type="EMBL" id="JACGCM010000913">
    <property type="protein sequence ID" value="KAF6164704.1"/>
    <property type="molecule type" value="Genomic_DNA"/>
</dbReference>
<reference evidence="1 2" key="1">
    <citation type="journal article" date="2020" name="IScience">
        <title>Genome Sequencing of the Endangered Kingdonia uniflora (Circaeasteraceae, Ranunculales) Reveals Potential Mechanisms of Evolutionary Specialization.</title>
        <authorList>
            <person name="Sun Y."/>
            <person name="Deng T."/>
            <person name="Zhang A."/>
            <person name="Moore M.J."/>
            <person name="Landis J.B."/>
            <person name="Lin N."/>
            <person name="Zhang H."/>
            <person name="Zhang X."/>
            <person name="Huang J."/>
            <person name="Zhang X."/>
            <person name="Sun H."/>
            <person name="Wang H."/>
        </authorList>
    </citation>
    <scope>NUCLEOTIDE SEQUENCE [LARGE SCALE GENOMIC DNA]</scope>
    <source>
        <strain evidence="1">TB1705</strain>
        <tissue evidence="1">Leaf</tissue>
    </source>
</reference>
<keyword evidence="2" id="KW-1185">Reference proteome</keyword>
<gene>
    <name evidence="1" type="ORF">GIB67_008156</name>
</gene>
<name>A0A7J7NCC6_9MAGN</name>
<dbReference type="AlphaFoldDB" id="A0A7J7NCC6"/>